<feature type="region of interest" description="Disordered" evidence="4">
    <location>
        <begin position="63"/>
        <end position="86"/>
    </location>
</feature>
<name>A0A093VHZ7_TALMA</name>
<gene>
    <name evidence="6" type="ORF">GQ26_0031100</name>
</gene>
<proteinExistence type="predicted"/>
<keyword evidence="2" id="KW-0539">Nucleus</keyword>
<dbReference type="GO" id="GO:0001228">
    <property type="term" value="F:DNA-binding transcription activator activity, RNA polymerase II-specific"/>
    <property type="evidence" value="ECO:0007669"/>
    <property type="project" value="TreeGrafter"/>
</dbReference>
<dbReference type="EMBL" id="JPOX01000003">
    <property type="protein sequence ID" value="KFX52167.1"/>
    <property type="molecule type" value="Genomic_DNA"/>
</dbReference>
<comment type="caution">
    <text evidence="6">The sequence shown here is derived from an EMBL/GenBank/DDBJ whole genome shotgun (WGS) entry which is preliminary data.</text>
</comment>
<dbReference type="Pfam" id="PF00170">
    <property type="entry name" value="bZIP_1"/>
    <property type="match status" value="1"/>
</dbReference>
<dbReference type="GO" id="GO:0000976">
    <property type="term" value="F:transcription cis-regulatory region binding"/>
    <property type="evidence" value="ECO:0007669"/>
    <property type="project" value="InterPro"/>
</dbReference>
<evidence type="ECO:0000259" key="5">
    <source>
        <dbReference type="PROSITE" id="PS50217"/>
    </source>
</evidence>
<dbReference type="CDD" id="cd14688">
    <property type="entry name" value="bZIP_YAP"/>
    <property type="match status" value="1"/>
</dbReference>
<feature type="domain" description="BZIP" evidence="5">
    <location>
        <begin position="95"/>
        <end position="158"/>
    </location>
</feature>
<dbReference type="Gene3D" id="1.20.5.170">
    <property type="match status" value="1"/>
</dbReference>
<dbReference type="AlphaFoldDB" id="A0A093VHZ7"/>
<dbReference type="PROSITE" id="PS50217">
    <property type="entry name" value="BZIP"/>
    <property type="match status" value="1"/>
</dbReference>
<evidence type="ECO:0000313" key="6">
    <source>
        <dbReference type="EMBL" id="KFX52167.1"/>
    </source>
</evidence>
<dbReference type="InterPro" id="IPR004827">
    <property type="entry name" value="bZIP"/>
</dbReference>
<dbReference type="PROSITE" id="PS00036">
    <property type="entry name" value="BZIP_BASIC"/>
    <property type="match status" value="1"/>
</dbReference>
<feature type="coiled-coil region" evidence="3">
    <location>
        <begin position="113"/>
        <end position="168"/>
    </location>
</feature>
<feature type="compositionally biased region" description="Polar residues" evidence="4">
    <location>
        <begin position="63"/>
        <end position="72"/>
    </location>
</feature>
<evidence type="ECO:0000256" key="3">
    <source>
        <dbReference type="SAM" id="Coils"/>
    </source>
</evidence>
<dbReference type="InterPro" id="IPR050936">
    <property type="entry name" value="AP-1-like"/>
</dbReference>
<dbReference type="InterPro" id="IPR046347">
    <property type="entry name" value="bZIP_sf"/>
</dbReference>
<dbReference type="PANTHER" id="PTHR40621">
    <property type="entry name" value="TRANSCRIPTION FACTOR KAPC-RELATED"/>
    <property type="match status" value="1"/>
</dbReference>
<dbReference type="GO" id="GO:0090575">
    <property type="term" value="C:RNA polymerase II transcription regulator complex"/>
    <property type="evidence" value="ECO:0007669"/>
    <property type="project" value="TreeGrafter"/>
</dbReference>
<keyword evidence="3" id="KW-0175">Coiled coil</keyword>
<dbReference type="SUPFAM" id="SSF57959">
    <property type="entry name" value="Leucine zipper domain"/>
    <property type="match status" value="1"/>
</dbReference>
<dbReference type="PANTHER" id="PTHR40621:SF6">
    <property type="entry name" value="AP-1-LIKE TRANSCRIPTION FACTOR YAP1-RELATED"/>
    <property type="match status" value="1"/>
</dbReference>
<evidence type="ECO:0000256" key="4">
    <source>
        <dbReference type="SAM" id="MobiDB-lite"/>
    </source>
</evidence>
<evidence type="ECO:0000256" key="2">
    <source>
        <dbReference type="ARBA" id="ARBA00023242"/>
    </source>
</evidence>
<comment type="subcellular location">
    <subcellularLocation>
        <location evidence="1">Nucleus</location>
    </subcellularLocation>
</comment>
<organism evidence="6">
    <name type="scientific">Talaromyces marneffei PM1</name>
    <dbReference type="NCBI Taxonomy" id="1077442"/>
    <lineage>
        <taxon>Eukaryota</taxon>
        <taxon>Fungi</taxon>
        <taxon>Dikarya</taxon>
        <taxon>Ascomycota</taxon>
        <taxon>Pezizomycotina</taxon>
        <taxon>Eurotiomycetes</taxon>
        <taxon>Eurotiomycetidae</taxon>
        <taxon>Eurotiales</taxon>
        <taxon>Trichocomaceae</taxon>
        <taxon>Talaromyces</taxon>
        <taxon>Talaromyces sect. Talaromyces</taxon>
    </lineage>
</organism>
<accession>A0A093VHZ7</accession>
<dbReference type="HOGENOM" id="CLU_1579058_0_0_1"/>
<dbReference type="SMART" id="SM00338">
    <property type="entry name" value="BRLZ"/>
    <property type="match status" value="1"/>
</dbReference>
<evidence type="ECO:0000256" key="1">
    <source>
        <dbReference type="ARBA" id="ARBA00004123"/>
    </source>
</evidence>
<protein>
    <submittedName>
        <fullName evidence="6">Fluconazole resistance protein 3</fullName>
    </submittedName>
</protein>
<reference evidence="6" key="1">
    <citation type="journal article" date="2014" name="PLoS Genet.">
        <title>Signature Gene Expression Reveals Novel Clues to the Molecular Mechanisms of Dimorphic Transition in Penicillium marneffei.</title>
        <authorList>
            <person name="Yang E."/>
            <person name="Wang G."/>
            <person name="Cai J."/>
            <person name="Woo P.C."/>
            <person name="Lau S.K."/>
            <person name="Yuen K.-Y."/>
            <person name="Chow W.-N."/>
            <person name="Lin X."/>
        </authorList>
    </citation>
    <scope>NUCLEOTIDE SEQUENCE [LARGE SCALE GENOMIC DNA]</scope>
    <source>
        <strain evidence="6">PM1</strain>
    </source>
</reference>
<dbReference type="eggNOG" id="ENOG502T0QK">
    <property type="taxonomic scope" value="Eukaryota"/>
</dbReference>
<sequence length="174" mass="19972">MISTHIHSESAFSSATWADELDIDALCQRHEPQFFNVLHIQFGQLTSYDGVPFGFPAAFEGSTGTKSVGSPESGNNSSGDADNNRMHLMESSSTDIMRMRRREQNRAAQRAYRERKEKSFKSLEEKLSKLQKRYDELAKLYTDKERTINRLNQMIMSLILEIPALRNEKEAEYS</sequence>